<protein>
    <submittedName>
        <fullName evidence="1">Uncharacterized protein</fullName>
    </submittedName>
</protein>
<dbReference type="OrthoDB" id="3309756at2759"/>
<evidence type="ECO:0000313" key="1">
    <source>
        <dbReference type="EMBL" id="KZT18269.1"/>
    </source>
</evidence>
<keyword evidence="2" id="KW-1185">Reference proteome</keyword>
<proteinExistence type="predicted"/>
<organism evidence="1 2">
    <name type="scientific">Neolentinus lepideus HHB14362 ss-1</name>
    <dbReference type="NCBI Taxonomy" id="1314782"/>
    <lineage>
        <taxon>Eukaryota</taxon>
        <taxon>Fungi</taxon>
        <taxon>Dikarya</taxon>
        <taxon>Basidiomycota</taxon>
        <taxon>Agaricomycotina</taxon>
        <taxon>Agaricomycetes</taxon>
        <taxon>Gloeophyllales</taxon>
        <taxon>Gloeophyllaceae</taxon>
        <taxon>Neolentinus</taxon>
    </lineage>
</organism>
<evidence type="ECO:0000313" key="2">
    <source>
        <dbReference type="Proteomes" id="UP000076761"/>
    </source>
</evidence>
<dbReference type="Proteomes" id="UP000076761">
    <property type="component" value="Unassembled WGS sequence"/>
</dbReference>
<dbReference type="AlphaFoldDB" id="A0A165MFI4"/>
<dbReference type="InParanoid" id="A0A165MFI4"/>
<sequence>MSSSTDSSIIELRGNDIEWLSPGGRIVIHGVEYEYENSSDDESIDNRVGLGRTLDRMLKRVSAPVEMFLSYCSELRGNGPEAIFARASPVTSAGNVISSRRPRRLSFWIHRYAAHSMWLVLAVPNVSADLNAMIPFIIDRRYQFSTRLLGAYYMVLLSLSAHNHHRLFHNADYHRALLQICQEVCRRGYPANIMRLLCELVTDIGNNKLRAFDDGLSDIPELLSRPIDMSISLVLLSIQMGILSVCLTAKHGPQVFTTVKRWIWLQRICPRNPNPLEVALWTYIEEYRRRIEDNIDRFESPDYDSEDDIP</sequence>
<reference evidence="1 2" key="1">
    <citation type="journal article" date="2016" name="Mol. Biol. Evol.">
        <title>Comparative Genomics of Early-Diverging Mushroom-Forming Fungi Provides Insights into the Origins of Lignocellulose Decay Capabilities.</title>
        <authorList>
            <person name="Nagy L.G."/>
            <person name="Riley R."/>
            <person name="Tritt A."/>
            <person name="Adam C."/>
            <person name="Daum C."/>
            <person name="Floudas D."/>
            <person name="Sun H."/>
            <person name="Yadav J.S."/>
            <person name="Pangilinan J."/>
            <person name="Larsson K.H."/>
            <person name="Matsuura K."/>
            <person name="Barry K."/>
            <person name="Labutti K."/>
            <person name="Kuo R."/>
            <person name="Ohm R.A."/>
            <person name="Bhattacharya S.S."/>
            <person name="Shirouzu T."/>
            <person name="Yoshinaga Y."/>
            <person name="Martin F.M."/>
            <person name="Grigoriev I.V."/>
            <person name="Hibbett D.S."/>
        </authorList>
    </citation>
    <scope>NUCLEOTIDE SEQUENCE [LARGE SCALE GENOMIC DNA]</scope>
    <source>
        <strain evidence="1 2">HHB14362 ss-1</strain>
    </source>
</reference>
<gene>
    <name evidence="1" type="ORF">NEOLEDRAFT_1173652</name>
</gene>
<name>A0A165MFI4_9AGAM</name>
<accession>A0A165MFI4</accession>
<dbReference type="EMBL" id="KV425693">
    <property type="protein sequence ID" value="KZT18269.1"/>
    <property type="molecule type" value="Genomic_DNA"/>
</dbReference>